<proteinExistence type="predicted"/>
<dbReference type="InterPro" id="IPR036291">
    <property type="entry name" value="NAD(P)-bd_dom_sf"/>
</dbReference>
<feature type="domain" description="NAD-dependent epimerase/dehydratase" evidence="1">
    <location>
        <begin position="8"/>
        <end position="217"/>
    </location>
</feature>
<dbReference type="InterPro" id="IPR013549">
    <property type="entry name" value="DUF1731"/>
</dbReference>
<dbReference type="Gene3D" id="3.40.50.720">
    <property type="entry name" value="NAD(P)-binding Rossmann-like Domain"/>
    <property type="match status" value="1"/>
</dbReference>
<accession>A0ABM1N4N2</accession>
<evidence type="ECO:0000259" key="2">
    <source>
        <dbReference type="Pfam" id="PF08338"/>
    </source>
</evidence>
<dbReference type="Proteomes" id="UP000695000">
    <property type="component" value="Unplaced"/>
</dbReference>
<dbReference type="InterPro" id="IPR010099">
    <property type="entry name" value="SDR39U1"/>
</dbReference>
<evidence type="ECO:0000313" key="3">
    <source>
        <dbReference type="Proteomes" id="UP000695000"/>
    </source>
</evidence>
<dbReference type="Pfam" id="PF08338">
    <property type="entry name" value="DUF1731"/>
    <property type="match status" value="1"/>
</dbReference>
<dbReference type="PANTHER" id="PTHR11092">
    <property type="entry name" value="SUGAR NUCLEOTIDE EPIMERASE RELATED"/>
    <property type="match status" value="1"/>
</dbReference>
<gene>
    <name evidence="4" type="primary">LOC108566430</name>
</gene>
<feature type="domain" description="DUF1731" evidence="2">
    <location>
        <begin position="251"/>
        <end position="298"/>
    </location>
</feature>
<dbReference type="InterPro" id="IPR001509">
    <property type="entry name" value="Epimerase_deHydtase"/>
</dbReference>
<dbReference type="RefSeq" id="XP_017781782.1">
    <property type="nucleotide sequence ID" value="XM_017926293.1"/>
</dbReference>
<dbReference type="PANTHER" id="PTHR11092:SF0">
    <property type="entry name" value="EPIMERASE FAMILY PROTEIN SDR39U1"/>
    <property type="match status" value="1"/>
</dbReference>
<protein>
    <submittedName>
        <fullName evidence="4">Epimerase family protein SDR39U1</fullName>
    </submittedName>
</protein>
<evidence type="ECO:0000313" key="4">
    <source>
        <dbReference type="RefSeq" id="XP_017781782.1"/>
    </source>
</evidence>
<evidence type="ECO:0000259" key="1">
    <source>
        <dbReference type="Pfam" id="PF01370"/>
    </source>
</evidence>
<dbReference type="SUPFAM" id="SSF51735">
    <property type="entry name" value="NAD(P)-binding Rossmann-fold domains"/>
    <property type="match status" value="1"/>
</dbReference>
<sequence>MSGLRGHVVVGGGTGFVGRHLCRVLRNKGYGVTVVSRRPDMNCMGWQELKVRGLPTETTAVVNLAGQNILDFKHRWTEEFKRVVWNSRISTTHTLAKLIERSNSRVSSFTVMSGVGIYEPLPGMVYAEKSHVHDFDFFSRMCLELEQAGKLSGHLNCRQIAIRSGVVLGYDGGMVKNLYLPFYLGLGGPVNPGNQPLPWIHVRDLARLICYSIENNKMNGAVNGVAPQLITNQEFSKAFAKAMNRPSWFPVPASMLKIILQEDRANMLLKGQKVMPNKAVSLGFQYIYPNIELACEDVIKPIPPDPFASNTIN</sequence>
<keyword evidence="3" id="KW-1185">Reference proteome</keyword>
<dbReference type="NCBIfam" id="TIGR01777">
    <property type="entry name" value="yfcH"/>
    <property type="match status" value="1"/>
</dbReference>
<dbReference type="Pfam" id="PF01370">
    <property type="entry name" value="Epimerase"/>
    <property type="match status" value="1"/>
</dbReference>
<organism evidence="3 4">
    <name type="scientific">Nicrophorus vespilloides</name>
    <name type="common">Boreal carrion beetle</name>
    <dbReference type="NCBI Taxonomy" id="110193"/>
    <lineage>
        <taxon>Eukaryota</taxon>
        <taxon>Metazoa</taxon>
        <taxon>Ecdysozoa</taxon>
        <taxon>Arthropoda</taxon>
        <taxon>Hexapoda</taxon>
        <taxon>Insecta</taxon>
        <taxon>Pterygota</taxon>
        <taxon>Neoptera</taxon>
        <taxon>Endopterygota</taxon>
        <taxon>Coleoptera</taxon>
        <taxon>Polyphaga</taxon>
        <taxon>Staphyliniformia</taxon>
        <taxon>Silphidae</taxon>
        <taxon>Nicrophorinae</taxon>
        <taxon>Nicrophorus</taxon>
    </lineage>
</organism>
<name>A0ABM1N4N2_NICVS</name>
<dbReference type="GeneID" id="108566430"/>
<reference evidence="4" key="1">
    <citation type="submission" date="2025-08" db="UniProtKB">
        <authorList>
            <consortium name="RefSeq"/>
        </authorList>
    </citation>
    <scope>IDENTIFICATION</scope>
    <source>
        <tissue evidence="4">Whole Larva</tissue>
    </source>
</reference>